<feature type="domain" description="HTH arsR-type" evidence="2">
    <location>
        <begin position="1"/>
        <end position="97"/>
    </location>
</feature>
<dbReference type="InterPro" id="IPR001845">
    <property type="entry name" value="HTH_ArsR_DNA-bd_dom"/>
</dbReference>
<dbReference type="InterPro" id="IPR036390">
    <property type="entry name" value="WH_DNA-bd_sf"/>
</dbReference>
<dbReference type="PANTHER" id="PTHR43428:SF1">
    <property type="entry name" value="ARSENATE REDUCTASE"/>
    <property type="match status" value="1"/>
</dbReference>
<dbReference type="PANTHER" id="PTHR43428">
    <property type="entry name" value="ARSENATE REDUCTASE"/>
    <property type="match status" value="1"/>
</dbReference>
<name>A0ABY8BNG9_AFICR</name>
<dbReference type="SMART" id="SM00418">
    <property type="entry name" value="HTH_ARSR"/>
    <property type="match status" value="1"/>
</dbReference>
<dbReference type="InterPro" id="IPR036388">
    <property type="entry name" value="WH-like_DNA-bd_sf"/>
</dbReference>
<evidence type="ECO:0000313" key="4">
    <source>
        <dbReference type="Proteomes" id="UP001213907"/>
    </source>
</evidence>
<dbReference type="Proteomes" id="UP001213907">
    <property type="component" value="Chromosome"/>
</dbReference>
<proteinExistence type="predicted"/>
<dbReference type="NCBIfam" id="NF033788">
    <property type="entry name" value="HTH_metalloreg"/>
    <property type="match status" value="1"/>
</dbReference>
<dbReference type="Pfam" id="PF01451">
    <property type="entry name" value="LMWPc"/>
    <property type="match status" value="1"/>
</dbReference>
<reference evidence="3 4" key="1">
    <citation type="submission" date="2022-11" db="EMBL/GenBank/DDBJ databases">
        <authorList>
            <person name="Siebert D."/>
            <person name="Busche T."/>
            <person name="Saydam E."/>
            <person name="Kalinowski J."/>
            <person name="Ruckert C."/>
            <person name="Blombach B."/>
        </authorList>
    </citation>
    <scope>NUCLEOTIDE SEQUENCE [LARGE SCALE GENOMIC DNA]</scope>
    <source>
        <strain evidence="3 4">DSM 1083</strain>
    </source>
</reference>
<dbReference type="CDD" id="cd00090">
    <property type="entry name" value="HTH_ARSR"/>
    <property type="match status" value="1"/>
</dbReference>
<dbReference type="Pfam" id="PF12840">
    <property type="entry name" value="HTH_20"/>
    <property type="match status" value="1"/>
</dbReference>
<dbReference type="Gene3D" id="1.10.10.10">
    <property type="entry name" value="Winged helix-like DNA-binding domain superfamily/Winged helix DNA-binding domain"/>
    <property type="match status" value="1"/>
</dbReference>
<gene>
    <name evidence="3" type="ORF">AFIC_003113</name>
</gene>
<dbReference type="InterPro" id="IPR036196">
    <property type="entry name" value="Ptyr_pPase_sf"/>
</dbReference>
<dbReference type="SUPFAM" id="SSF46785">
    <property type="entry name" value="Winged helix' DNA-binding domain"/>
    <property type="match status" value="1"/>
</dbReference>
<dbReference type="PROSITE" id="PS50987">
    <property type="entry name" value="HTH_ARSR_2"/>
    <property type="match status" value="1"/>
</dbReference>
<dbReference type="Gene3D" id="3.40.50.2300">
    <property type="match status" value="1"/>
</dbReference>
<keyword evidence="1" id="KW-0059">Arsenical resistance</keyword>
<evidence type="ECO:0000313" key="3">
    <source>
        <dbReference type="EMBL" id="WEF51519.1"/>
    </source>
</evidence>
<dbReference type="RefSeq" id="WP_275247113.1">
    <property type="nucleotide sequence ID" value="NZ_BAABDX010000001.1"/>
</dbReference>
<dbReference type="InterPro" id="IPR023485">
    <property type="entry name" value="Ptyr_pPase"/>
</dbReference>
<dbReference type="PRINTS" id="PR00778">
    <property type="entry name" value="HTHARSR"/>
</dbReference>
<accession>A0ABY8BNG9</accession>
<dbReference type="SMART" id="SM00226">
    <property type="entry name" value="LMWPc"/>
    <property type="match status" value="1"/>
</dbReference>
<dbReference type="InterPro" id="IPR011991">
    <property type="entry name" value="ArsR-like_HTH"/>
</dbReference>
<dbReference type="EMBL" id="CP113162">
    <property type="protein sequence ID" value="WEF51519.1"/>
    <property type="molecule type" value="Genomic_DNA"/>
</dbReference>
<evidence type="ECO:0000256" key="1">
    <source>
        <dbReference type="ARBA" id="ARBA00022849"/>
    </source>
</evidence>
<dbReference type="CDD" id="cd16345">
    <property type="entry name" value="LMWP_ArsC"/>
    <property type="match status" value="1"/>
</dbReference>
<keyword evidence="4" id="KW-1185">Reference proteome</keyword>
<dbReference type="SUPFAM" id="SSF52788">
    <property type="entry name" value="Phosphotyrosine protein phosphatases I"/>
    <property type="match status" value="1"/>
</dbReference>
<organism evidence="3 4">
    <name type="scientific">Afipia carboxydohydrogena</name>
    <name type="common">Pseudomonas carboxydohydrogena</name>
    <dbReference type="NCBI Taxonomy" id="290"/>
    <lineage>
        <taxon>Bacteria</taxon>
        <taxon>Pseudomonadati</taxon>
        <taxon>Pseudomonadota</taxon>
        <taxon>Alphaproteobacteria</taxon>
        <taxon>Hyphomicrobiales</taxon>
        <taxon>Nitrobacteraceae</taxon>
        <taxon>Afipia</taxon>
    </lineage>
</organism>
<sequence length="286" mass="31222">MSIIEQAAIEGFGSLAQPTRLETMRLLLAAHPASVSAGEIAKRCDVPHNTMSNHLSILARAGLVNVEKDGRSMNYRADAGAFRSLIDFMARDCCGGRPELCGYFPDAVPPDARGETSIVLPSFNVLFLCTHNSARSIMAEALLDRLAGGKFRAYSAGSEPVKSPLPEVIERLKALGHDVSGLRSKSWNEFTGPNAPRMDFIIALCDTPEGQACPDFGDRFVTAAWPLPDPTKFVGSNTERTTLLNELYAMLRRRIEIFINLPFASLDRIALSKRLDEIGDTTRVAP</sequence>
<protein>
    <submittedName>
        <fullName evidence="3">Metalloregulator ArsR/SmtB family transcription factor</fullName>
    </submittedName>
</protein>
<evidence type="ECO:0000259" key="2">
    <source>
        <dbReference type="PROSITE" id="PS50987"/>
    </source>
</evidence>